<proteinExistence type="predicted"/>
<comment type="caution">
    <text evidence="1">The sequence shown here is derived from an EMBL/GenBank/DDBJ whole genome shotgun (WGS) entry which is preliminary data.</text>
</comment>
<evidence type="ECO:0000313" key="2">
    <source>
        <dbReference type="Proteomes" id="UP001348265"/>
    </source>
</evidence>
<evidence type="ECO:0000313" key="1">
    <source>
        <dbReference type="EMBL" id="MEF3118947.1"/>
    </source>
</evidence>
<keyword evidence="2" id="KW-1185">Reference proteome</keyword>
<reference evidence="1 2" key="1">
    <citation type="submission" date="2023-08" db="EMBL/GenBank/DDBJ databases">
        <authorList>
            <person name="Sharma P."/>
            <person name="Verma V."/>
            <person name="Mohan M.K."/>
            <person name="Dubey A.K."/>
        </authorList>
    </citation>
    <scope>NUCLEOTIDE SEQUENCE [LARGE SCALE GENOMIC DNA]</scope>
    <source>
        <strain evidence="1 2">ADP4</strain>
    </source>
</reference>
<protein>
    <submittedName>
        <fullName evidence="1">Uncharacterized protein</fullName>
    </submittedName>
</protein>
<name>A0ABU7X5A2_9ACTN</name>
<gene>
    <name evidence="1" type="ORF">RB636_37950</name>
</gene>
<dbReference type="EMBL" id="JAVFKM010000034">
    <property type="protein sequence ID" value="MEF3118947.1"/>
    <property type="molecule type" value="Genomic_DNA"/>
</dbReference>
<sequence length="140" mass="15835">MGDRGPEGPCCWWCGRPLGEGSVRRRYCPRPRLCRDRAYRDRRRARAVAPERLALATAGHRVDEQVQAIRRVLLAAVLQEDRWPWVFALAAAVLEDLTRDLVRVCVIEERAASAGATGGWPAARRFRQTEKFLVASGKPR</sequence>
<organism evidence="1 2">
    <name type="scientific">Streptomyces chrestomyceticus</name>
    <dbReference type="NCBI Taxonomy" id="68185"/>
    <lineage>
        <taxon>Bacteria</taxon>
        <taxon>Bacillati</taxon>
        <taxon>Actinomycetota</taxon>
        <taxon>Actinomycetes</taxon>
        <taxon>Kitasatosporales</taxon>
        <taxon>Streptomycetaceae</taxon>
        <taxon>Streptomyces</taxon>
    </lineage>
</organism>
<accession>A0ABU7X5A2</accession>
<dbReference type="Proteomes" id="UP001348265">
    <property type="component" value="Unassembled WGS sequence"/>
</dbReference>
<dbReference type="RefSeq" id="WP_331789857.1">
    <property type="nucleotide sequence ID" value="NZ_JAVFKM010000034.1"/>
</dbReference>